<keyword evidence="1" id="KW-0808">Transferase</keyword>
<evidence type="ECO:0000313" key="1">
    <source>
        <dbReference type="EMBL" id="MBZ5486558.1"/>
    </source>
</evidence>
<dbReference type="Proteomes" id="UP001319846">
    <property type="component" value="Unassembled WGS sequence"/>
</dbReference>
<organism evidence="1 2">
    <name type="scientific">Vreelandella aquamarina</name>
    <dbReference type="NCBI Taxonomy" id="77097"/>
    <lineage>
        <taxon>Bacteria</taxon>
        <taxon>Pseudomonadati</taxon>
        <taxon>Pseudomonadota</taxon>
        <taxon>Gammaproteobacteria</taxon>
        <taxon>Oceanospirillales</taxon>
        <taxon>Halomonadaceae</taxon>
        <taxon>Vreelandella</taxon>
    </lineage>
</organism>
<accession>A0ACC5VQK2</accession>
<comment type="caution">
    <text evidence="1">The sequence shown here is derived from an EMBL/GenBank/DDBJ whole genome shotgun (WGS) entry which is preliminary data.</text>
</comment>
<sequence length="329" mass="36054">MSAQLPACQLLERQQSDYSHHFAIAPPLDAWLMDHTLGAVSGDLSVVEAWGERGKLAGSPFALSASFERAVLFWPKALKLGIWWVEWLCEVLPEGAPLEIVGEHNGGIKRVPKVLEELGMACDKLDNARRCSLYATRTVKRVREAEQSAWQPFDALGLELVSHPGVFGHGKLDEGTQLLLESLEGQLPKAPRRILDMGCGDGIISAWLANKGHAVTAVDVSDFAVEATRRTLAANGLEGRVLQSDVYSALDDETFDLIISNPPFHQERDISYGPSQRLIQKAPAHLARGGQFVIVANGFLPYPALLESSFGSFEVLADNRRFRVYAASK</sequence>
<name>A0ACC5VQK2_9GAMM</name>
<keyword evidence="2" id="KW-1185">Reference proteome</keyword>
<keyword evidence="1" id="KW-0489">Methyltransferase</keyword>
<dbReference type="EMBL" id="JABYQT010000002">
    <property type="protein sequence ID" value="MBZ5486558.1"/>
    <property type="molecule type" value="Genomic_DNA"/>
</dbReference>
<proteinExistence type="predicted"/>
<evidence type="ECO:0000313" key="2">
    <source>
        <dbReference type="Proteomes" id="UP001319846"/>
    </source>
</evidence>
<gene>
    <name evidence="1" type="ORF">HW452_03370</name>
</gene>
<protein>
    <submittedName>
        <fullName evidence="1">Methyltransferase</fullName>
    </submittedName>
</protein>
<reference evidence="1" key="1">
    <citation type="submission" date="2020-06" db="EMBL/GenBank/DDBJ databases">
        <title>Whole Genome Sequence of Halomonas aquamarina MB598.</title>
        <authorList>
            <person name="Pervaiz M."/>
            <person name="Fariq A."/>
            <person name="Yasmin A."/>
            <person name="Welch M."/>
        </authorList>
    </citation>
    <scope>NUCLEOTIDE SEQUENCE</scope>
    <source>
        <strain evidence="1">MB598</strain>
    </source>
</reference>